<keyword evidence="2" id="KW-0732">Signal</keyword>
<dbReference type="PROSITE" id="PS50222">
    <property type="entry name" value="EF_HAND_2"/>
    <property type="match status" value="1"/>
</dbReference>
<evidence type="ECO:0000313" key="4">
    <source>
        <dbReference type="EMBL" id="MEI7038287.1"/>
    </source>
</evidence>
<evidence type="ECO:0000256" key="2">
    <source>
        <dbReference type="SAM" id="SignalP"/>
    </source>
</evidence>
<dbReference type="Gene3D" id="1.10.238.10">
    <property type="entry name" value="EF-hand"/>
    <property type="match status" value="1"/>
</dbReference>
<feature type="chain" id="PRO_5046945797" description="EF-hand domain-containing protein" evidence="2">
    <location>
        <begin position="29"/>
        <end position="114"/>
    </location>
</feature>
<name>A0ABU8JFE2_9GAMM</name>
<sequence>MKTQRSLTTTSSALALLLGMAVLPTASAQQAGRTVDSDFQSMDQNHDGHLARSELQGNMALLRSRFTTYDSNQDGYLDPQEFATAKAALQGGGRAMESQTPAAPKPHSSANPGG</sequence>
<dbReference type="InterPro" id="IPR002048">
    <property type="entry name" value="EF_hand_dom"/>
</dbReference>
<feature type="region of interest" description="Disordered" evidence="1">
    <location>
        <begin position="88"/>
        <end position="114"/>
    </location>
</feature>
<dbReference type="PROSITE" id="PS00018">
    <property type="entry name" value="EF_HAND_1"/>
    <property type="match status" value="1"/>
</dbReference>
<dbReference type="EMBL" id="JBBBNY010000020">
    <property type="protein sequence ID" value="MEI7038287.1"/>
    <property type="molecule type" value="Genomic_DNA"/>
</dbReference>
<proteinExistence type="predicted"/>
<dbReference type="SUPFAM" id="SSF47473">
    <property type="entry name" value="EF-hand"/>
    <property type="match status" value="1"/>
</dbReference>
<dbReference type="Proteomes" id="UP001381174">
    <property type="component" value="Unassembled WGS sequence"/>
</dbReference>
<protein>
    <recommendedName>
        <fullName evidence="3">EF-hand domain-containing protein</fullName>
    </recommendedName>
</protein>
<reference evidence="4 5" key="1">
    <citation type="journal article" date="2014" name="Int. J. Syst. Evol. Microbiol.">
        <title>Fulvimonas yonginensis sp. nov., isolated from greenhouse soil, and emended description of the genus Fulvimonas.</title>
        <authorList>
            <person name="Ahn J.H."/>
            <person name="Kim S.J."/>
            <person name="Weon H.Y."/>
            <person name="Hong S.B."/>
            <person name="Seok S.J."/>
            <person name="Kwon S.W."/>
        </authorList>
    </citation>
    <scope>NUCLEOTIDE SEQUENCE [LARGE SCALE GENOMIC DNA]</scope>
    <source>
        <strain evidence="4 5">KACC 16952</strain>
    </source>
</reference>
<gene>
    <name evidence="4" type="ORF">WAT24_16145</name>
</gene>
<evidence type="ECO:0000313" key="5">
    <source>
        <dbReference type="Proteomes" id="UP001381174"/>
    </source>
</evidence>
<dbReference type="RefSeq" id="WP_336808928.1">
    <property type="nucleotide sequence ID" value="NZ_JBBBNY010000020.1"/>
</dbReference>
<feature type="signal peptide" evidence="2">
    <location>
        <begin position="1"/>
        <end position="28"/>
    </location>
</feature>
<keyword evidence="5" id="KW-1185">Reference proteome</keyword>
<dbReference type="InterPro" id="IPR011992">
    <property type="entry name" value="EF-hand-dom_pair"/>
</dbReference>
<feature type="domain" description="EF-hand" evidence="3">
    <location>
        <begin position="57"/>
        <end position="92"/>
    </location>
</feature>
<evidence type="ECO:0000256" key="1">
    <source>
        <dbReference type="SAM" id="MobiDB-lite"/>
    </source>
</evidence>
<accession>A0ABU8JFE2</accession>
<evidence type="ECO:0000259" key="3">
    <source>
        <dbReference type="PROSITE" id="PS50222"/>
    </source>
</evidence>
<dbReference type="InterPro" id="IPR018247">
    <property type="entry name" value="EF_Hand_1_Ca_BS"/>
</dbReference>
<organism evidence="4 5">
    <name type="scientific">Fulvimonas yonginensis</name>
    <dbReference type="NCBI Taxonomy" id="1495200"/>
    <lineage>
        <taxon>Bacteria</taxon>
        <taxon>Pseudomonadati</taxon>
        <taxon>Pseudomonadota</taxon>
        <taxon>Gammaproteobacteria</taxon>
        <taxon>Lysobacterales</taxon>
        <taxon>Rhodanobacteraceae</taxon>
        <taxon>Fulvimonas</taxon>
    </lineage>
</organism>
<dbReference type="Pfam" id="PF13202">
    <property type="entry name" value="EF-hand_5"/>
    <property type="match status" value="2"/>
</dbReference>
<comment type="caution">
    <text evidence="4">The sequence shown here is derived from an EMBL/GenBank/DDBJ whole genome shotgun (WGS) entry which is preliminary data.</text>
</comment>